<feature type="region of interest" description="Disordered" evidence="1">
    <location>
        <begin position="1"/>
        <end position="28"/>
    </location>
</feature>
<keyword evidence="2" id="KW-0472">Membrane</keyword>
<feature type="compositionally biased region" description="Basic and acidic residues" evidence="1">
    <location>
        <begin position="12"/>
        <end position="24"/>
    </location>
</feature>
<keyword evidence="2" id="KW-1133">Transmembrane helix</keyword>
<proteinExistence type="predicted"/>
<keyword evidence="2" id="KW-0812">Transmembrane</keyword>
<evidence type="ECO:0000256" key="1">
    <source>
        <dbReference type="SAM" id="MobiDB-lite"/>
    </source>
</evidence>
<keyword evidence="4" id="KW-1185">Reference proteome</keyword>
<dbReference type="EMBL" id="SGXM01000001">
    <property type="protein sequence ID" value="RZT42013.1"/>
    <property type="molecule type" value="Genomic_DNA"/>
</dbReference>
<dbReference type="Gene3D" id="3.90.20.10">
    <property type="match status" value="1"/>
</dbReference>
<organism evidence="3 4">
    <name type="scientific">Cupriavidus agavae</name>
    <dbReference type="NCBI Taxonomy" id="1001822"/>
    <lineage>
        <taxon>Bacteria</taxon>
        <taxon>Pseudomonadati</taxon>
        <taxon>Pseudomonadota</taxon>
        <taxon>Betaproteobacteria</taxon>
        <taxon>Burkholderiales</taxon>
        <taxon>Burkholderiaceae</taxon>
        <taxon>Cupriavidus</taxon>
    </lineage>
</organism>
<dbReference type="OrthoDB" id="9131630at2"/>
<evidence type="ECO:0000313" key="4">
    <source>
        <dbReference type="Proteomes" id="UP000291078"/>
    </source>
</evidence>
<name>A0A4Q7S6V4_9BURK</name>
<evidence type="ECO:0000256" key="2">
    <source>
        <dbReference type="SAM" id="Phobius"/>
    </source>
</evidence>
<dbReference type="RefSeq" id="WP_130390011.1">
    <property type="nucleotide sequence ID" value="NZ_SGXM01000001.1"/>
</dbReference>
<reference evidence="3 4" key="1">
    <citation type="journal article" date="2015" name="Stand. Genomic Sci.">
        <title>Genomic Encyclopedia of Bacterial and Archaeal Type Strains, Phase III: the genomes of soil and plant-associated and newly described type strains.</title>
        <authorList>
            <person name="Whitman W.B."/>
            <person name="Woyke T."/>
            <person name="Klenk H.P."/>
            <person name="Zhou Y."/>
            <person name="Lilburn T.G."/>
            <person name="Beck B.J."/>
            <person name="De Vos P."/>
            <person name="Vandamme P."/>
            <person name="Eisen J.A."/>
            <person name="Garrity G."/>
            <person name="Hugenholtz P."/>
            <person name="Kyrpides N.C."/>
        </authorList>
    </citation>
    <scope>NUCLEOTIDE SEQUENCE [LARGE SCALE GENOMIC DNA]</scope>
    <source>
        <strain evidence="3 4">ASC-9842</strain>
    </source>
</reference>
<comment type="caution">
    <text evidence="3">The sequence shown here is derived from an EMBL/GenBank/DDBJ whole genome shotgun (WGS) entry which is preliminary data.</text>
</comment>
<feature type="transmembrane region" description="Helical" evidence="2">
    <location>
        <begin position="34"/>
        <end position="53"/>
    </location>
</feature>
<gene>
    <name evidence="3" type="ORF">EV147_1029</name>
</gene>
<protein>
    <submittedName>
        <fullName evidence="3">Uncharacterized protein</fullName>
    </submittedName>
</protein>
<dbReference type="Proteomes" id="UP000291078">
    <property type="component" value="Unassembled WGS sequence"/>
</dbReference>
<evidence type="ECO:0000313" key="3">
    <source>
        <dbReference type="EMBL" id="RZT42013.1"/>
    </source>
</evidence>
<accession>A0A4Q7S6V4</accession>
<sequence>MTAITADQYHSPFERSNRDRDRIRSRSSTPGFRTAATIFGGVAVSLAGIFGILELSSRHTDKTTEAIILRLDSLQSSQHDMGERISRLETRTDARFERLEDKFEQIDQKFALIDRKFEAIDWKFEAVDRKFEQMDRRFEQTDRKIDRLDGKIDRLDGKIDRMIDLLLDRAR</sequence>
<dbReference type="Gene3D" id="1.20.5.170">
    <property type="match status" value="1"/>
</dbReference>
<dbReference type="SUPFAM" id="SSF57997">
    <property type="entry name" value="Tropomyosin"/>
    <property type="match status" value="1"/>
</dbReference>
<dbReference type="AlphaFoldDB" id="A0A4Q7S6V4"/>